<evidence type="ECO:0000313" key="7">
    <source>
        <dbReference type="Proteomes" id="UP000031465"/>
    </source>
</evidence>
<evidence type="ECO:0000256" key="3">
    <source>
        <dbReference type="ARBA" id="ARBA00022840"/>
    </source>
</evidence>
<dbReference type="Pfam" id="PF13589">
    <property type="entry name" value="HATPase_c_3"/>
    <property type="match status" value="1"/>
</dbReference>
<keyword evidence="2 5" id="KW-0547">Nucleotide-binding</keyword>
<dbReference type="GO" id="GO:0005524">
    <property type="term" value="F:ATP binding"/>
    <property type="evidence" value="ECO:0007669"/>
    <property type="project" value="UniProtKB-KW"/>
</dbReference>
<dbReference type="SUPFAM" id="SSF110942">
    <property type="entry name" value="HSP90 C-terminal domain"/>
    <property type="match status" value="1"/>
</dbReference>
<comment type="caution">
    <text evidence="6">The sequence shown here is derived from an EMBL/GenBank/DDBJ whole genome shotgun (WGS) entry which is preliminary data.</text>
</comment>
<proteinExistence type="inferred from homology"/>
<name>A0A0C1H7W1_9BACT</name>
<dbReference type="Proteomes" id="UP000031465">
    <property type="component" value="Unassembled WGS sequence"/>
</dbReference>
<evidence type="ECO:0000256" key="2">
    <source>
        <dbReference type="ARBA" id="ARBA00022741"/>
    </source>
</evidence>
<organism evidence="6 7">
    <name type="scientific">Candidatus Protochlamydia amoebophila</name>
    <dbReference type="NCBI Taxonomy" id="362787"/>
    <lineage>
        <taxon>Bacteria</taxon>
        <taxon>Pseudomonadati</taxon>
        <taxon>Chlamydiota</taxon>
        <taxon>Chlamydiia</taxon>
        <taxon>Parachlamydiales</taxon>
        <taxon>Parachlamydiaceae</taxon>
        <taxon>Candidatus Protochlamydia</taxon>
    </lineage>
</organism>
<dbReference type="PATRIC" id="fig|362787.3.peg.1822"/>
<accession>A0A0C1H7W1</accession>
<dbReference type="PANTHER" id="PTHR11528">
    <property type="entry name" value="HEAT SHOCK PROTEIN 90 FAMILY MEMBER"/>
    <property type="match status" value="1"/>
</dbReference>
<dbReference type="AlphaFoldDB" id="A0A0C1H7W1"/>
<feature type="binding site" evidence="5">
    <location>
        <position position="357"/>
    </location>
    <ligand>
        <name>ATP</name>
        <dbReference type="ChEBI" id="CHEBI:30616"/>
    </ligand>
</feature>
<dbReference type="CDD" id="cd16927">
    <property type="entry name" value="HATPase_Hsp90-like"/>
    <property type="match status" value="1"/>
</dbReference>
<feature type="binding site" evidence="5">
    <location>
        <position position="210"/>
    </location>
    <ligand>
        <name>ATP</name>
        <dbReference type="ChEBI" id="CHEBI:30616"/>
    </ligand>
</feature>
<feature type="binding site" evidence="5">
    <location>
        <position position="123"/>
    </location>
    <ligand>
        <name>ATP</name>
        <dbReference type="ChEBI" id="CHEBI:30616"/>
    </ligand>
</feature>
<protein>
    <submittedName>
        <fullName evidence="6">Chaperone protein HtpG</fullName>
    </submittedName>
</protein>
<feature type="binding site" evidence="5">
    <location>
        <position position="118"/>
    </location>
    <ligand>
        <name>ATP</name>
        <dbReference type="ChEBI" id="CHEBI:30616"/>
    </ligand>
</feature>
<keyword evidence="3 5" id="KW-0067">ATP-binding</keyword>
<feature type="binding site" evidence="5">
    <location>
        <begin position="138"/>
        <end position="139"/>
    </location>
    <ligand>
        <name>ATP</name>
        <dbReference type="ChEBI" id="CHEBI:30616"/>
    </ligand>
</feature>
<dbReference type="InterPro" id="IPR020568">
    <property type="entry name" value="Ribosomal_Su5_D2-typ_SF"/>
</dbReference>
<dbReference type="GO" id="GO:0051082">
    <property type="term" value="F:unfolded protein binding"/>
    <property type="evidence" value="ECO:0007669"/>
    <property type="project" value="InterPro"/>
</dbReference>
<dbReference type="PROSITE" id="PS00298">
    <property type="entry name" value="HSP90"/>
    <property type="match status" value="1"/>
</dbReference>
<dbReference type="FunFam" id="3.30.230.80:FF:000008">
    <property type="entry name" value="Molecular chaperone HtpG"/>
    <property type="match status" value="1"/>
</dbReference>
<evidence type="ECO:0000256" key="4">
    <source>
        <dbReference type="ARBA" id="ARBA00023186"/>
    </source>
</evidence>
<dbReference type="Pfam" id="PF00183">
    <property type="entry name" value="HSP90"/>
    <property type="match status" value="1"/>
</dbReference>
<dbReference type="EMBL" id="JSAN01000125">
    <property type="protein sequence ID" value="KIC70983.1"/>
    <property type="molecule type" value="Genomic_DNA"/>
</dbReference>
<feature type="binding site" evidence="5">
    <location>
        <position position="73"/>
    </location>
    <ligand>
        <name>ATP</name>
        <dbReference type="ChEBI" id="CHEBI:30616"/>
    </ligand>
</feature>
<dbReference type="InterPro" id="IPR037196">
    <property type="entry name" value="HSP90_C"/>
</dbReference>
<feature type="binding site" evidence="5">
    <location>
        <position position="77"/>
    </location>
    <ligand>
        <name>ATP</name>
        <dbReference type="ChEBI" id="CHEBI:30616"/>
    </ligand>
</feature>
<dbReference type="NCBIfam" id="NF003555">
    <property type="entry name" value="PRK05218.1"/>
    <property type="match status" value="1"/>
</dbReference>
<evidence type="ECO:0000313" key="6">
    <source>
        <dbReference type="EMBL" id="KIC70983.1"/>
    </source>
</evidence>
<dbReference type="SUPFAM" id="SSF54211">
    <property type="entry name" value="Ribosomal protein S5 domain 2-like"/>
    <property type="match status" value="1"/>
</dbReference>
<reference evidence="6 7" key="1">
    <citation type="journal article" date="2014" name="Mol. Biol. Evol.">
        <title>Massive expansion of Ubiquitination-related gene families within the Chlamydiae.</title>
        <authorList>
            <person name="Domman D."/>
            <person name="Collingro A."/>
            <person name="Lagkouvardos I."/>
            <person name="Gehre L."/>
            <person name="Weinmaier T."/>
            <person name="Rattei T."/>
            <person name="Subtil A."/>
            <person name="Horn M."/>
        </authorList>
    </citation>
    <scope>NUCLEOTIDE SEQUENCE [LARGE SCALE GENOMIC DNA]</scope>
    <source>
        <strain evidence="6 7">EI2</strain>
    </source>
</reference>
<dbReference type="Gene3D" id="3.30.565.10">
    <property type="entry name" value="Histidine kinase-like ATPase, C-terminal domain"/>
    <property type="match status" value="1"/>
</dbReference>
<dbReference type="Gene3D" id="1.20.120.790">
    <property type="entry name" value="Heat shock protein 90, C-terminal domain"/>
    <property type="match status" value="1"/>
</dbReference>
<evidence type="ECO:0000256" key="5">
    <source>
        <dbReference type="PIRSR" id="PIRSR002583-1"/>
    </source>
</evidence>
<dbReference type="InterPro" id="IPR001404">
    <property type="entry name" value="Hsp90_fam"/>
</dbReference>
<dbReference type="Gene3D" id="3.40.50.11260">
    <property type="match status" value="1"/>
</dbReference>
<comment type="similarity">
    <text evidence="1">Belongs to the heat shock protein 90 family.</text>
</comment>
<dbReference type="Gene3D" id="3.30.230.80">
    <property type="match status" value="1"/>
</dbReference>
<gene>
    <name evidence="6" type="primary">htpG</name>
    <name evidence="6" type="ORF">DB44_FC00040</name>
</gene>
<dbReference type="PIRSF" id="PIRSF002583">
    <property type="entry name" value="Hsp90"/>
    <property type="match status" value="1"/>
</dbReference>
<dbReference type="InterPro" id="IPR020575">
    <property type="entry name" value="Hsp90_N"/>
</dbReference>
<dbReference type="PRINTS" id="PR00775">
    <property type="entry name" value="HEATSHOCK90"/>
</dbReference>
<dbReference type="SUPFAM" id="SSF55874">
    <property type="entry name" value="ATPase domain of HSP90 chaperone/DNA topoisomerase II/histidine kinase"/>
    <property type="match status" value="1"/>
</dbReference>
<evidence type="ECO:0000256" key="1">
    <source>
        <dbReference type="ARBA" id="ARBA00008239"/>
    </source>
</evidence>
<dbReference type="InterPro" id="IPR019805">
    <property type="entry name" value="Heat_shock_protein_90_CS"/>
</dbReference>
<sequence>MFSFYSPSKTNYSSGKTSSRRISRNLLHCYNFLILMNFKGIQMEKGSLQIHSENILPIIKKWLYSDKDIFMRELVSNSCDAIQKVKILRDQGDVEVKDEDFRIDIQIDKETRILKFIDNGIGMDAEEVKKYIAQIAFSGAEEFLNKYQSNQESEQIIGHFGLGFYSAYMVADKVEINTLSYKNEAEPVLWICDGSSDYEMDRGTKSSRGTEITLFINKDSDEYLDKEHLKKILIHYCSFLPYPIYLDGQRINEFEPLWIKSVSDCTKEDYLNFYHQLFPLEEDPLFWVHLNVDYPFRLKGILYFPKIKRDFDMNKSHVSLYCNRVFVSDNCKDLIPNYLSVLKGIIDSPDIPLNVSRSYLQMDRTVRQLANHISKKVSDSLSTLYKTDRERFIQAWQDSSVIVKLGILEDDKFYERAKEFLIWKNTDQEWLTIPDYLERNKEKTKDKVFYATDEKIGAHMMDIYKQQGIEILSANSPLDPYLINFLENKLAPITFQRIDAEVHENLVDKSREKTVLDAEGRTEATKLAEFVQTKLNDDNVEVQAKSLASDSLPGFIVIDEKQRRMREYMMRLDPEERNIQMSLFNKKTFVINTNNSLFESIQKLDQQNPNLAKDLTQEVYELALLSQREMEPHSLHEFVNRSNRVLEALTKEALKNT</sequence>
<dbReference type="GO" id="GO:0140662">
    <property type="term" value="F:ATP-dependent protein folding chaperone"/>
    <property type="evidence" value="ECO:0007669"/>
    <property type="project" value="InterPro"/>
</dbReference>
<keyword evidence="4" id="KW-0143">Chaperone</keyword>
<dbReference type="InterPro" id="IPR036890">
    <property type="entry name" value="HATPase_C_sf"/>
</dbReference>
<dbReference type="GO" id="GO:0016887">
    <property type="term" value="F:ATP hydrolysis activity"/>
    <property type="evidence" value="ECO:0007669"/>
    <property type="project" value="InterPro"/>
</dbReference>